<evidence type="ECO:0000313" key="2">
    <source>
        <dbReference type="EMBL" id="CAG9980405.1"/>
    </source>
</evidence>
<name>A0A9N9U986_9HYPO</name>
<proteinExistence type="predicted"/>
<feature type="region of interest" description="Disordered" evidence="1">
    <location>
        <begin position="74"/>
        <end position="123"/>
    </location>
</feature>
<evidence type="ECO:0000256" key="1">
    <source>
        <dbReference type="SAM" id="MobiDB-lite"/>
    </source>
</evidence>
<protein>
    <submittedName>
        <fullName evidence="2">Uncharacterized protein</fullName>
    </submittedName>
</protein>
<sequence>MSGAAPTRSTRRDSWQNSFSALITALEDASSNVMDIFYVAEPAREKIIHVLKQWREPPVEIYTTAAIRRMIVEQSDAQDEASCEDYPTPKYVAGQSSRKNSTSHDRNSGPSGFSPGRDGRVRS</sequence>
<dbReference type="EMBL" id="CABFNO020001317">
    <property type="protein sequence ID" value="CAG9980405.1"/>
    <property type="molecule type" value="Genomic_DNA"/>
</dbReference>
<dbReference type="OrthoDB" id="2423701at2759"/>
<keyword evidence="3" id="KW-1185">Reference proteome</keyword>
<dbReference type="AlphaFoldDB" id="A0A9N9U986"/>
<reference evidence="2" key="1">
    <citation type="submission" date="2021-10" db="EMBL/GenBank/DDBJ databases">
        <authorList>
            <person name="Piombo E."/>
        </authorList>
    </citation>
    <scope>NUCLEOTIDE SEQUENCE</scope>
</reference>
<evidence type="ECO:0000313" key="3">
    <source>
        <dbReference type="Proteomes" id="UP000754883"/>
    </source>
</evidence>
<feature type="non-terminal residue" evidence="2">
    <location>
        <position position="123"/>
    </location>
</feature>
<organism evidence="2 3">
    <name type="scientific">Clonostachys byssicola</name>
    <dbReference type="NCBI Taxonomy" id="160290"/>
    <lineage>
        <taxon>Eukaryota</taxon>
        <taxon>Fungi</taxon>
        <taxon>Dikarya</taxon>
        <taxon>Ascomycota</taxon>
        <taxon>Pezizomycotina</taxon>
        <taxon>Sordariomycetes</taxon>
        <taxon>Hypocreomycetidae</taxon>
        <taxon>Hypocreales</taxon>
        <taxon>Bionectriaceae</taxon>
        <taxon>Clonostachys</taxon>
    </lineage>
</organism>
<accession>A0A9N9U986</accession>
<comment type="caution">
    <text evidence="2">The sequence shown here is derived from an EMBL/GenBank/DDBJ whole genome shotgun (WGS) entry which is preliminary data.</text>
</comment>
<gene>
    <name evidence="2" type="ORF">CBYS24578_00007368</name>
</gene>
<dbReference type="Proteomes" id="UP000754883">
    <property type="component" value="Unassembled WGS sequence"/>
</dbReference>